<organism evidence="2 3">
    <name type="scientific">Arthrobacter sulfonylureivorans</name>
    <dbReference type="NCBI Taxonomy" id="2486855"/>
    <lineage>
        <taxon>Bacteria</taxon>
        <taxon>Bacillati</taxon>
        <taxon>Actinomycetota</taxon>
        <taxon>Actinomycetes</taxon>
        <taxon>Micrococcales</taxon>
        <taxon>Micrococcaceae</taxon>
        <taxon>Arthrobacter</taxon>
    </lineage>
</organism>
<reference evidence="2 3" key="1">
    <citation type="submission" date="2022-03" db="EMBL/GenBank/DDBJ databases">
        <title>Isotopic signatures of nitrous oxide derived from detoxification processes.</title>
        <authorList>
            <person name="Behrendt U."/>
            <person name="Buchen C."/>
            <person name="Well R."/>
            <person name="Ulrich A."/>
            <person name="Rohe L."/>
            <person name="Kolb S."/>
            <person name="Schloter M."/>
            <person name="Horn M.A."/>
            <person name="Augustin J."/>
        </authorList>
    </citation>
    <scope>NUCLEOTIDE SEQUENCE [LARGE SCALE GENOMIC DNA]</scope>
    <source>
        <strain evidence="2 3">S4-C24</strain>
    </source>
</reference>
<dbReference type="PANTHER" id="PTHR43798:SF5">
    <property type="entry name" value="MONOACYLGLYCEROL LIPASE ABHD6"/>
    <property type="match status" value="1"/>
</dbReference>
<dbReference type="RefSeq" id="WP_241915134.1">
    <property type="nucleotide sequence ID" value="NZ_CP093326.1"/>
</dbReference>
<evidence type="ECO:0000259" key="1">
    <source>
        <dbReference type="Pfam" id="PF12697"/>
    </source>
</evidence>
<evidence type="ECO:0000313" key="3">
    <source>
        <dbReference type="Proteomes" id="UP000829069"/>
    </source>
</evidence>
<dbReference type="PANTHER" id="PTHR43798">
    <property type="entry name" value="MONOACYLGLYCEROL LIPASE"/>
    <property type="match status" value="1"/>
</dbReference>
<dbReference type="InterPro" id="IPR029058">
    <property type="entry name" value="AB_hydrolase_fold"/>
</dbReference>
<dbReference type="EMBL" id="CP093326">
    <property type="protein sequence ID" value="UNK47374.1"/>
    <property type="molecule type" value="Genomic_DNA"/>
</dbReference>
<accession>A0ABY3WI78</accession>
<dbReference type="Proteomes" id="UP000829069">
    <property type="component" value="Chromosome"/>
</dbReference>
<proteinExistence type="predicted"/>
<evidence type="ECO:0000313" key="2">
    <source>
        <dbReference type="EMBL" id="UNK47374.1"/>
    </source>
</evidence>
<name>A0ABY3WI78_9MICC</name>
<feature type="domain" description="AB hydrolase-1" evidence="1">
    <location>
        <begin position="30"/>
        <end position="240"/>
    </location>
</feature>
<protein>
    <submittedName>
        <fullName evidence="2">Alpha/beta hydrolase</fullName>
    </submittedName>
</protein>
<gene>
    <name evidence="2" type="ORF">MNQ99_08615</name>
</gene>
<dbReference type="SUPFAM" id="SSF53474">
    <property type="entry name" value="alpha/beta-Hydrolases"/>
    <property type="match status" value="1"/>
</dbReference>
<dbReference type="InterPro" id="IPR050266">
    <property type="entry name" value="AB_hydrolase_sf"/>
</dbReference>
<dbReference type="InterPro" id="IPR000073">
    <property type="entry name" value="AB_hydrolase_1"/>
</dbReference>
<keyword evidence="3" id="KW-1185">Reference proteome</keyword>
<dbReference type="Pfam" id="PF12697">
    <property type="entry name" value="Abhydrolase_6"/>
    <property type="match status" value="1"/>
</dbReference>
<dbReference type="Gene3D" id="3.40.50.1820">
    <property type="entry name" value="alpha/beta hydrolase"/>
    <property type="match status" value="1"/>
</dbReference>
<keyword evidence="2" id="KW-0378">Hydrolase</keyword>
<sequence length="258" mass="28081">MKIPGETVQLLTVDGCRLRVRTVGTGPEAFVLVHGIGVSARYFEPLAAELARHGTVHLVDLPGYGGLPEPERALDLVELGQMVHHAMEELGIGPAVLVGHSMGCQVIAELALLHPEAATALVLLAPTTNRRERNPWKQGWRLFQDAFREPLAVDAIVVADYLRCGPRWYFAALPAMLYQKLEDRIARVRVPVRIIRGSRDPIVPLSWCRELAEALPGTTVDNIDGEGHVMMFRSPDRVAQLCLAPAGPGGDAAVGDRS</sequence>
<dbReference type="GO" id="GO:0016787">
    <property type="term" value="F:hydrolase activity"/>
    <property type="evidence" value="ECO:0007669"/>
    <property type="project" value="UniProtKB-KW"/>
</dbReference>